<dbReference type="GO" id="GO:0009231">
    <property type="term" value="P:riboflavin biosynthetic process"/>
    <property type="evidence" value="ECO:0007669"/>
    <property type="project" value="TreeGrafter"/>
</dbReference>
<organism evidence="7 8">
    <name type="scientific">Gandjariella thermophila</name>
    <dbReference type="NCBI Taxonomy" id="1931992"/>
    <lineage>
        <taxon>Bacteria</taxon>
        <taxon>Bacillati</taxon>
        <taxon>Actinomycetota</taxon>
        <taxon>Actinomycetes</taxon>
        <taxon>Pseudonocardiales</taxon>
        <taxon>Pseudonocardiaceae</taxon>
        <taxon>Gandjariella</taxon>
    </lineage>
</organism>
<feature type="region of interest" description="Disordered" evidence="6">
    <location>
        <begin position="226"/>
        <end position="247"/>
    </location>
</feature>
<gene>
    <name evidence="7" type="ORF">GTS_33090</name>
</gene>
<protein>
    <submittedName>
        <fullName evidence="7">Mycofactocin system creatininase family protein</fullName>
    </submittedName>
</protein>
<evidence type="ECO:0000256" key="2">
    <source>
        <dbReference type="ARBA" id="ARBA00022723"/>
    </source>
</evidence>
<keyword evidence="3" id="KW-0378">Hydrolase</keyword>
<keyword evidence="2" id="KW-0479">Metal-binding</keyword>
<proteinExistence type="inferred from homology"/>
<keyword evidence="4" id="KW-0862">Zinc</keyword>
<name>A0A4D4JB68_9PSEU</name>
<evidence type="ECO:0000256" key="3">
    <source>
        <dbReference type="ARBA" id="ARBA00022801"/>
    </source>
</evidence>
<dbReference type="NCBIfam" id="TIGR03964">
    <property type="entry name" value="mycofact_creat"/>
    <property type="match status" value="1"/>
</dbReference>
<accession>A0A4D4JB68</accession>
<dbReference type="EMBL" id="BJFL01000016">
    <property type="protein sequence ID" value="GDY31676.1"/>
    <property type="molecule type" value="Genomic_DNA"/>
</dbReference>
<keyword evidence="8" id="KW-1185">Reference proteome</keyword>
<dbReference type="InterPro" id="IPR024087">
    <property type="entry name" value="Creatininase-like_sf"/>
</dbReference>
<evidence type="ECO:0000256" key="1">
    <source>
        <dbReference type="ARBA" id="ARBA00001947"/>
    </source>
</evidence>
<comment type="cofactor">
    <cofactor evidence="1">
        <name>Zn(2+)</name>
        <dbReference type="ChEBI" id="CHEBI:29105"/>
    </cofactor>
</comment>
<dbReference type="GO" id="GO:0016811">
    <property type="term" value="F:hydrolase activity, acting on carbon-nitrogen (but not peptide) bonds, in linear amides"/>
    <property type="evidence" value="ECO:0007669"/>
    <property type="project" value="TreeGrafter"/>
</dbReference>
<dbReference type="OrthoDB" id="9801445at2"/>
<comment type="similarity">
    <text evidence="5">Belongs to the creatininase superfamily.</text>
</comment>
<dbReference type="RefSeq" id="WP_137814734.1">
    <property type="nucleotide sequence ID" value="NZ_BJFL01000016.1"/>
</dbReference>
<evidence type="ECO:0000256" key="4">
    <source>
        <dbReference type="ARBA" id="ARBA00022833"/>
    </source>
</evidence>
<comment type="caution">
    <text evidence="7">The sequence shown here is derived from an EMBL/GenBank/DDBJ whole genome shotgun (WGS) entry which is preliminary data.</text>
</comment>
<dbReference type="InterPro" id="IPR003785">
    <property type="entry name" value="Creatininase/forma_Hydrolase"/>
</dbReference>
<reference evidence="8" key="1">
    <citation type="submission" date="2019-04" db="EMBL/GenBank/DDBJ databases">
        <title>Draft genome sequence of Pseudonocardiaceae bacterium SL3-2-4.</title>
        <authorList>
            <person name="Ningsih F."/>
            <person name="Yokota A."/>
            <person name="Sakai Y."/>
            <person name="Nanatani K."/>
            <person name="Yabe S."/>
            <person name="Oetari A."/>
            <person name="Sjamsuridzal W."/>
        </authorList>
    </citation>
    <scope>NUCLEOTIDE SEQUENCE [LARGE SCALE GENOMIC DNA]</scope>
    <source>
        <strain evidence="8">SL3-2-4</strain>
    </source>
</reference>
<feature type="compositionally biased region" description="Low complexity" evidence="6">
    <location>
        <begin position="229"/>
        <end position="247"/>
    </location>
</feature>
<dbReference type="Pfam" id="PF02633">
    <property type="entry name" value="Creatininase"/>
    <property type="match status" value="1"/>
</dbReference>
<dbReference type="AlphaFoldDB" id="A0A4D4JB68"/>
<dbReference type="Gene3D" id="3.40.50.10310">
    <property type="entry name" value="Creatininase"/>
    <property type="match status" value="1"/>
</dbReference>
<dbReference type="InterPro" id="IPR023871">
    <property type="entry name" value="MftE"/>
</dbReference>
<dbReference type="Proteomes" id="UP000298860">
    <property type="component" value="Unassembled WGS sequence"/>
</dbReference>
<dbReference type="SUPFAM" id="SSF102215">
    <property type="entry name" value="Creatininase"/>
    <property type="match status" value="1"/>
</dbReference>
<dbReference type="GO" id="GO:0046872">
    <property type="term" value="F:metal ion binding"/>
    <property type="evidence" value="ECO:0007669"/>
    <property type="project" value="UniProtKB-KW"/>
</dbReference>
<dbReference type="PANTHER" id="PTHR35005">
    <property type="entry name" value="3-DEHYDRO-SCYLLO-INOSOSE HYDROLASE"/>
    <property type="match status" value="1"/>
</dbReference>
<evidence type="ECO:0000256" key="6">
    <source>
        <dbReference type="SAM" id="MobiDB-lite"/>
    </source>
</evidence>
<evidence type="ECO:0000313" key="7">
    <source>
        <dbReference type="EMBL" id="GDY31676.1"/>
    </source>
</evidence>
<sequence length="247" mass="25524">MRPPRRLAELTWPEIAGIAGRSVLAVPLGATEQHGPHLPFTVDTEVAAALADRLAAARPWVVVAPPVPYGASGEHAGFPGTLSIGRHATETLLVELARSADAFAGVLLVCGHGGNADPLRRAVGRLRGEGRRVRAWSPRWSTSDSHAGGAETAAMLALRPGAVRRDRAEPGVTRPLAEVLPALRESGVRAVSGNGVLGDPTGASAAEGARLLARWADDLVAAADRWRPGDWPAAAADPPGAPARDPG</sequence>
<evidence type="ECO:0000313" key="8">
    <source>
        <dbReference type="Proteomes" id="UP000298860"/>
    </source>
</evidence>
<dbReference type="PANTHER" id="PTHR35005:SF1">
    <property type="entry name" value="2-AMINO-5-FORMYLAMINO-6-RIBOSYLAMINOPYRIMIDIN-4(3H)-ONE 5'-MONOPHOSPHATE DEFORMYLASE"/>
    <property type="match status" value="1"/>
</dbReference>
<evidence type="ECO:0000256" key="5">
    <source>
        <dbReference type="ARBA" id="ARBA00024029"/>
    </source>
</evidence>